<evidence type="ECO:0000313" key="3">
    <source>
        <dbReference type="Proteomes" id="UP000219412"/>
    </source>
</evidence>
<evidence type="ECO:0000256" key="1">
    <source>
        <dbReference type="SAM" id="Phobius"/>
    </source>
</evidence>
<keyword evidence="1" id="KW-0812">Transmembrane</keyword>
<dbReference type="GO" id="GO:0016020">
    <property type="term" value="C:membrane"/>
    <property type="evidence" value="ECO:0007669"/>
    <property type="project" value="InterPro"/>
</dbReference>
<dbReference type="Proteomes" id="UP000219412">
    <property type="component" value="Unassembled WGS sequence"/>
</dbReference>
<dbReference type="InterPro" id="IPR008523">
    <property type="entry name" value="DUF805"/>
</dbReference>
<dbReference type="RefSeq" id="WP_097040226.1">
    <property type="nucleotide sequence ID" value="NZ_OBQF01000002.1"/>
</dbReference>
<dbReference type="Pfam" id="PF05656">
    <property type="entry name" value="DUF805"/>
    <property type="match status" value="1"/>
</dbReference>
<name>A0A285UHB0_9STAP</name>
<keyword evidence="1" id="KW-1133">Transmembrane helix</keyword>
<protein>
    <submittedName>
        <fullName evidence="2">Uncharacterized membrane protein YhaH</fullName>
    </submittedName>
</protein>
<dbReference type="AlphaFoldDB" id="A0A285UHB0"/>
<evidence type="ECO:0000313" key="2">
    <source>
        <dbReference type="EMBL" id="SOC41153.1"/>
    </source>
</evidence>
<accession>A0A285UHB0</accession>
<proteinExistence type="predicted"/>
<keyword evidence="1" id="KW-0472">Membrane</keyword>
<dbReference type="OrthoDB" id="9812349at2"/>
<feature type="transmembrane region" description="Helical" evidence="1">
    <location>
        <begin position="101"/>
        <end position="120"/>
    </location>
</feature>
<dbReference type="EMBL" id="OBQF01000002">
    <property type="protein sequence ID" value="SOC41153.1"/>
    <property type="molecule type" value="Genomic_DNA"/>
</dbReference>
<feature type="transmembrane region" description="Helical" evidence="1">
    <location>
        <begin position="24"/>
        <end position="41"/>
    </location>
</feature>
<organism evidence="2 3">
    <name type="scientific">Salinicoccus kekensis</name>
    <dbReference type="NCBI Taxonomy" id="714307"/>
    <lineage>
        <taxon>Bacteria</taxon>
        <taxon>Bacillati</taxon>
        <taxon>Bacillota</taxon>
        <taxon>Bacilli</taxon>
        <taxon>Bacillales</taxon>
        <taxon>Staphylococcaceae</taxon>
        <taxon>Salinicoccus</taxon>
    </lineage>
</organism>
<gene>
    <name evidence="2" type="ORF">SAMN05878391_1262</name>
</gene>
<sequence>MIQSLNDFFRKTFQFRGRATRKDYWLPTFALVVASVLIRSLNLPRRLEDVIGVISVLPSISLTSRRYQDAGVSGWFQLPQLLSFLLLPLVFMNFVAKWMKAVIITVIALFNTVGIILTLLPSDRLRK</sequence>
<keyword evidence="3" id="KW-1185">Reference proteome</keyword>
<reference evidence="3" key="1">
    <citation type="submission" date="2017-08" db="EMBL/GenBank/DDBJ databases">
        <authorList>
            <person name="Varghese N."/>
            <person name="Submissions S."/>
        </authorList>
    </citation>
    <scope>NUCLEOTIDE SEQUENCE [LARGE SCALE GENOMIC DNA]</scope>
    <source>
        <strain evidence="3">DSM 23173</strain>
    </source>
</reference>
<feature type="transmembrane region" description="Helical" evidence="1">
    <location>
        <begin position="75"/>
        <end position="95"/>
    </location>
</feature>